<dbReference type="EMBL" id="CP120682">
    <property type="protein sequence ID" value="WKN35394.1"/>
    <property type="molecule type" value="Genomic_DNA"/>
</dbReference>
<evidence type="ECO:0000256" key="1">
    <source>
        <dbReference type="SAM" id="SignalP"/>
    </source>
</evidence>
<reference evidence="2" key="2">
    <citation type="journal article" date="2024" name="Antonie Van Leeuwenhoek">
        <title>Roseihalotalea indica gen. nov., sp. nov., a halophilic Bacteroidetes from mesopelagic Southwest Indian Ocean with higher carbohydrate metabolic potential.</title>
        <authorList>
            <person name="Chen B."/>
            <person name="Zhang M."/>
            <person name="Lin D."/>
            <person name="Ye J."/>
            <person name="Tang K."/>
        </authorList>
    </citation>
    <scope>NUCLEOTIDE SEQUENCE</scope>
    <source>
        <strain evidence="2">TK19036</strain>
    </source>
</reference>
<sequence length="572" mass="66286">MKHICLLALLFSSIGFAHAQSPSPLYEQTSEVNNLMVHYYADRGSLSRFYPIETSPERIDRLIQLNQTYQQQLNDLNFNELPTGSKVDYILFGNQLSDAIYQLEQLKDDRQKASSWVSFSPLIYDLYRERRRGASLEGQQVGGMLDSLAKSVQGSLKTLAKGDTLDKQIANPAIKIVKDAQQGLKDIYTFYHGYDPMFTWWTEHPYQVVDSALTAYADSLAKKSKVMSMQEKDKSGIVGNPIGEDELIRQLEQEMIPYTPEELVNIANQEFAWCDREMLKASQEMGFGDDWKAALEKVKNTYVPPGKQPEVILRLFNESVDFLKANDLITIPPVAEETWRMIMMTPERQLVNPFFTGGEVISISYPTNTMSHEDKLMSMRGNNPHFSRATVHHELIAGHGLQHFMNDRYKTYRHFRTPFWTEGWSLYWERLLWDLGFPESPEDRVGMLFWRMHRCARIIFSLNYHLGKWTPQQCIDFLVDRVGHEYANAEGEVRRSFVGGYSPLYQVAYMIGGLQFEGLKKELVDSGKMTYREYHDAVMQQNSMPVEMLRAILLDEPPKKNFKTSWKFYDFE</sequence>
<dbReference type="InterPro" id="IPR010281">
    <property type="entry name" value="DUF885"/>
</dbReference>
<gene>
    <name evidence="2" type="ORF">K4G66_23755</name>
</gene>
<accession>A0AA49JFD5</accession>
<dbReference type="SUPFAM" id="SSF55486">
    <property type="entry name" value="Metalloproteases ('zincins'), catalytic domain"/>
    <property type="match status" value="1"/>
</dbReference>
<dbReference type="PANTHER" id="PTHR33361">
    <property type="entry name" value="GLR0591 PROTEIN"/>
    <property type="match status" value="1"/>
</dbReference>
<feature type="signal peptide" evidence="1">
    <location>
        <begin position="1"/>
        <end position="19"/>
    </location>
</feature>
<feature type="chain" id="PRO_5041404016" evidence="1">
    <location>
        <begin position="20"/>
        <end position="572"/>
    </location>
</feature>
<dbReference type="Pfam" id="PF05960">
    <property type="entry name" value="DUF885"/>
    <property type="match status" value="1"/>
</dbReference>
<reference evidence="2" key="1">
    <citation type="journal article" date="2023" name="Comput. Struct. Biotechnol. J.">
        <title>Discovery of a novel marine Bacteroidetes with a rich repertoire of carbohydrate-active enzymes.</title>
        <authorList>
            <person name="Chen B."/>
            <person name="Liu G."/>
            <person name="Chen Q."/>
            <person name="Wang H."/>
            <person name="Liu L."/>
            <person name="Tang K."/>
        </authorList>
    </citation>
    <scope>NUCLEOTIDE SEQUENCE</scope>
    <source>
        <strain evidence="2">TK19036</strain>
    </source>
</reference>
<evidence type="ECO:0000313" key="2">
    <source>
        <dbReference type="EMBL" id="WKN35394.1"/>
    </source>
</evidence>
<proteinExistence type="predicted"/>
<name>A0AA49JFD5_9BACT</name>
<dbReference type="PANTHER" id="PTHR33361:SF2">
    <property type="entry name" value="DUF885 DOMAIN-CONTAINING PROTEIN"/>
    <property type="match status" value="1"/>
</dbReference>
<organism evidence="2">
    <name type="scientific">Roseihalotalea indica</name>
    <dbReference type="NCBI Taxonomy" id="2867963"/>
    <lineage>
        <taxon>Bacteria</taxon>
        <taxon>Pseudomonadati</taxon>
        <taxon>Bacteroidota</taxon>
        <taxon>Cytophagia</taxon>
        <taxon>Cytophagales</taxon>
        <taxon>Catalimonadaceae</taxon>
        <taxon>Roseihalotalea</taxon>
    </lineage>
</organism>
<protein>
    <submittedName>
        <fullName evidence="2">DUF885 family protein</fullName>
    </submittedName>
</protein>
<dbReference type="AlphaFoldDB" id="A0AA49JFD5"/>
<keyword evidence="1" id="KW-0732">Signal</keyword>